<dbReference type="GO" id="GO:0043590">
    <property type="term" value="C:bacterial nucleoid"/>
    <property type="evidence" value="ECO:0007669"/>
    <property type="project" value="TreeGrafter"/>
</dbReference>
<keyword evidence="4" id="KW-0547">Nucleotide-binding</keyword>
<dbReference type="AlphaFoldDB" id="A0A0A1ZWU5"/>
<sequence length="559" mass="63287">MLIQLKIENVALIEIIEINFEKGLNIITGDSGSGKSLILDALNVLFGGTNIPLKHLIRPGKDHCAIEAKFSSSSQINNWLISKGFESCSSELKVKRKSYKKNNKVLSKYSLNNLSIKKQLLEELGRLLIDFACQSDTFMFDSLDKRRLIIDDLCSQELRDISAKIKNIWAESKVLKGLIKEKIELSRKKEENNLAIKEMLKILEEANINSKEEILELESLENKLVNNLEINNSIQASLDNLNNSCHDQPSVAFLINQSIKNLNRTADFDLKIQKFREQLLCIQSNVEDLIFALNSYIQDVENTESNLPEIQKRLFFLKNLERTFSLELPQLIEKRNQLKTYFLQNNTDNEIRSMEDQIKNLQSNLNSLFTIQSTERKKIAKQLQNSVISILRNLGLENANFSIQFSQCNPSQEGIDNINFLFSANPDQKLAPLSSVISGGEMSRFLLAIKSSISKKPNTFFLDEIDNGLSGKSLFSLVELIKQISKGQQVLCITHQPFLAAGGLAHFKVYKNVVNGTTYTSISKLTTKKERKHELIELIGGGFGEANDYAFRLLERSAA</sequence>
<proteinExistence type="inferred from homology"/>
<dbReference type="Proteomes" id="UP000030491">
    <property type="component" value="Unassembled WGS sequence"/>
</dbReference>
<dbReference type="GO" id="GO:0006281">
    <property type="term" value="P:DNA repair"/>
    <property type="evidence" value="ECO:0007669"/>
    <property type="project" value="UniProtKB-KW"/>
</dbReference>
<evidence type="ECO:0000256" key="7">
    <source>
        <dbReference type="ARBA" id="ARBA00023204"/>
    </source>
</evidence>
<organism evidence="12 13">
    <name type="scientific">Prochlorococcus marinus str. MIT 9116</name>
    <dbReference type="NCBI Taxonomy" id="167544"/>
    <lineage>
        <taxon>Bacteria</taxon>
        <taxon>Bacillati</taxon>
        <taxon>Cyanobacteriota</taxon>
        <taxon>Cyanophyceae</taxon>
        <taxon>Synechococcales</taxon>
        <taxon>Prochlorococcaceae</taxon>
        <taxon>Prochlorococcus</taxon>
    </lineage>
</organism>
<dbReference type="EMBL" id="JNAJ01000005">
    <property type="protein sequence ID" value="KGF92598.1"/>
    <property type="molecule type" value="Genomic_DNA"/>
</dbReference>
<evidence type="ECO:0000313" key="12">
    <source>
        <dbReference type="EMBL" id="KGF92598.1"/>
    </source>
</evidence>
<name>A0A0A1ZWU5_PROMR</name>
<dbReference type="PANTHER" id="PTHR11059">
    <property type="entry name" value="DNA REPAIR PROTEIN RECN"/>
    <property type="match status" value="1"/>
</dbReference>
<evidence type="ECO:0000256" key="8">
    <source>
        <dbReference type="ARBA" id="ARBA00033408"/>
    </source>
</evidence>
<dbReference type="GO" id="GO:0009432">
    <property type="term" value="P:SOS response"/>
    <property type="evidence" value="ECO:0007669"/>
    <property type="project" value="TreeGrafter"/>
</dbReference>
<dbReference type="SUPFAM" id="SSF52540">
    <property type="entry name" value="P-loop containing nucleoside triphosphate hydrolases"/>
    <property type="match status" value="1"/>
</dbReference>
<accession>A0A0A1ZWU5</accession>
<gene>
    <name evidence="12" type="ORF">EU93_0436</name>
</gene>
<evidence type="ECO:0000256" key="6">
    <source>
        <dbReference type="ARBA" id="ARBA00022840"/>
    </source>
</evidence>
<evidence type="ECO:0000256" key="9">
    <source>
        <dbReference type="PIRNR" id="PIRNR003128"/>
    </source>
</evidence>
<comment type="function">
    <text evidence="1 9">May be involved in recombinational repair of damaged DNA.</text>
</comment>
<keyword evidence="6" id="KW-0067">ATP-binding</keyword>
<dbReference type="OrthoDB" id="9806954at2"/>
<evidence type="ECO:0000256" key="5">
    <source>
        <dbReference type="ARBA" id="ARBA00022763"/>
    </source>
</evidence>
<dbReference type="PIRSF" id="PIRSF003128">
    <property type="entry name" value="RecN"/>
    <property type="match status" value="1"/>
</dbReference>
<dbReference type="GO" id="GO:0005524">
    <property type="term" value="F:ATP binding"/>
    <property type="evidence" value="ECO:0007669"/>
    <property type="project" value="UniProtKB-KW"/>
</dbReference>
<dbReference type="InterPro" id="IPR003395">
    <property type="entry name" value="RecF/RecN/SMC_N"/>
</dbReference>
<evidence type="ECO:0000256" key="1">
    <source>
        <dbReference type="ARBA" id="ARBA00003618"/>
    </source>
</evidence>
<evidence type="ECO:0000256" key="3">
    <source>
        <dbReference type="ARBA" id="ARBA00021315"/>
    </source>
</evidence>
<dbReference type="GO" id="GO:0006310">
    <property type="term" value="P:DNA recombination"/>
    <property type="evidence" value="ECO:0007669"/>
    <property type="project" value="InterPro"/>
</dbReference>
<evidence type="ECO:0000256" key="4">
    <source>
        <dbReference type="ARBA" id="ARBA00022741"/>
    </source>
</evidence>
<feature type="coiled-coil region" evidence="10">
    <location>
        <begin position="344"/>
        <end position="371"/>
    </location>
</feature>
<evidence type="ECO:0000256" key="10">
    <source>
        <dbReference type="SAM" id="Coils"/>
    </source>
</evidence>
<feature type="domain" description="RecF/RecN/SMC N-terminal" evidence="11">
    <location>
        <begin position="2"/>
        <end position="510"/>
    </location>
</feature>
<evidence type="ECO:0000256" key="2">
    <source>
        <dbReference type="ARBA" id="ARBA00009441"/>
    </source>
</evidence>
<dbReference type="PANTHER" id="PTHR11059:SF0">
    <property type="entry name" value="DNA REPAIR PROTEIN RECN"/>
    <property type="match status" value="1"/>
</dbReference>
<dbReference type="CDD" id="cd03241">
    <property type="entry name" value="ABC_RecN"/>
    <property type="match status" value="1"/>
</dbReference>
<dbReference type="InterPro" id="IPR004604">
    <property type="entry name" value="DNA_recomb/repair_RecN"/>
</dbReference>
<evidence type="ECO:0000259" key="11">
    <source>
        <dbReference type="Pfam" id="PF02463"/>
    </source>
</evidence>
<keyword evidence="7 9" id="KW-0234">DNA repair</keyword>
<dbReference type="Gene3D" id="3.40.50.300">
    <property type="entry name" value="P-loop containing nucleotide triphosphate hydrolases"/>
    <property type="match status" value="2"/>
</dbReference>
<dbReference type="InterPro" id="IPR027417">
    <property type="entry name" value="P-loop_NTPase"/>
</dbReference>
<dbReference type="RefSeq" id="WP_032513224.1">
    <property type="nucleotide sequence ID" value="NZ_JNAJ01000005.1"/>
</dbReference>
<comment type="similarity">
    <text evidence="2 9">Belongs to the RecN family.</text>
</comment>
<evidence type="ECO:0000313" key="13">
    <source>
        <dbReference type="Proteomes" id="UP000030491"/>
    </source>
</evidence>
<reference evidence="13" key="1">
    <citation type="journal article" date="2014" name="Sci. Data">
        <title>Genomes of diverse isolates of the marine cyanobacterium Prochlorococcus.</title>
        <authorList>
            <person name="Biller S."/>
            <person name="Berube P."/>
            <person name="Thompson J."/>
            <person name="Kelly L."/>
            <person name="Roggensack S."/>
            <person name="Awad L."/>
            <person name="Roache-Johnson K."/>
            <person name="Ding H."/>
            <person name="Giovannoni S.J."/>
            <person name="Moore L.R."/>
            <person name="Chisholm S.W."/>
        </authorList>
    </citation>
    <scope>NUCLEOTIDE SEQUENCE [LARGE SCALE GENOMIC DNA]</scope>
</reference>
<keyword evidence="10" id="KW-0175">Coiled coil</keyword>
<protein>
    <recommendedName>
        <fullName evidence="3 9">DNA repair protein RecN</fullName>
    </recommendedName>
    <alternativeName>
        <fullName evidence="8 9">Recombination protein N</fullName>
    </alternativeName>
</protein>
<comment type="caution">
    <text evidence="12">The sequence shown here is derived from an EMBL/GenBank/DDBJ whole genome shotgun (WGS) entry which is preliminary data.</text>
</comment>
<keyword evidence="5 9" id="KW-0227">DNA damage</keyword>
<dbReference type="Pfam" id="PF02463">
    <property type="entry name" value="SMC_N"/>
    <property type="match status" value="1"/>
</dbReference>